<feature type="domain" description="Sensor histidine kinase NatK-like C-terminal" evidence="2">
    <location>
        <begin position="306"/>
        <end position="409"/>
    </location>
</feature>
<feature type="transmembrane region" description="Helical" evidence="1">
    <location>
        <begin position="169"/>
        <end position="193"/>
    </location>
</feature>
<evidence type="ECO:0000313" key="3">
    <source>
        <dbReference type="EMBL" id="OQO71143.1"/>
    </source>
</evidence>
<dbReference type="STRING" id="112904.BH747_03875"/>
<comment type="caution">
    <text evidence="3">The sequence shown here is derived from an EMBL/GenBank/DDBJ whole genome shotgun (WGS) entry which is preliminary data.</text>
</comment>
<name>A0A1V8YEW5_9ENTE</name>
<keyword evidence="1" id="KW-1133">Transmembrane helix</keyword>
<dbReference type="EMBL" id="MJEA01000002">
    <property type="protein sequence ID" value="OQO71143.1"/>
    <property type="molecule type" value="Genomic_DNA"/>
</dbReference>
<protein>
    <recommendedName>
        <fullName evidence="2">Sensor histidine kinase NatK-like C-terminal domain-containing protein</fullName>
    </recommendedName>
</protein>
<dbReference type="Proteomes" id="UP000192477">
    <property type="component" value="Unassembled WGS sequence"/>
</dbReference>
<dbReference type="Pfam" id="PF14501">
    <property type="entry name" value="HATPase_c_5"/>
    <property type="match status" value="1"/>
</dbReference>
<dbReference type="AlphaFoldDB" id="A0A1V8YEW5"/>
<evidence type="ECO:0000259" key="2">
    <source>
        <dbReference type="Pfam" id="PF14501"/>
    </source>
</evidence>
<feature type="transmembrane region" description="Helical" evidence="1">
    <location>
        <begin position="34"/>
        <end position="64"/>
    </location>
</feature>
<dbReference type="PANTHER" id="PTHR40448:SF1">
    <property type="entry name" value="TWO-COMPONENT SENSOR HISTIDINE KINASE"/>
    <property type="match status" value="1"/>
</dbReference>
<dbReference type="OrthoDB" id="2194725at2"/>
<feature type="transmembrane region" description="Helical" evidence="1">
    <location>
        <begin position="103"/>
        <end position="121"/>
    </location>
</feature>
<gene>
    <name evidence="3" type="ORF">BH747_03875</name>
</gene>
<sequence>MSIVSFIIVGYLNLIICNWVLFRGKTRHRFSFFYLLLFVINLIFVRYTLCFFFLIYGVQCYFIYLLVNNFFLSMMLNNLLLSINGFSFFLTFDLPRYLGMFNIFVYAVFEVLFATYLFYYMSLLDKKYHIFDYFSGYTKKLKGLTLFSTILMGILYAMHFTFKFYSLDYVLSSIILLLYHLFYTVLFVVFVVYQRKFQLLESYLKDKQETSTYYAKLDEFRHDYLNYIEALEYSLTNKEVGESFSMLEHLKKYSLEIIDDARHDPVKKINDSAIRGILYDFIEKADQKKYPYKITVLNPVTAIKLDYIDLIRLFSIALNNAIEHYDSEVTTSIDILIDQTSERFYFKIGNPAKMNGVSLKEMLKRGYSSKKGGGLGLYNFSKIIEKYTNADYQVTYVKASATFELELIIYET</sequence>
<keyword evidence="1" id="KW-0812">Transmembrane</keyword>
<reference evidence="3 4" key="1">
    <citation type="journal article" date="2017" name="BMC Microbiol.">
        <title>Comparative genomics of Enterococcus spp. isolated from bovine feces.</title>
        <authorList>
            <person name="Beukers A.G."/>
            <person name="Zaheer R."/>
            <person name="Goji N."/>
            <person name="Amoako K.K."/>
            <person name="Chaves A.V."/>
            <person name="Ward M.P."/>
            <person name="McAllister T.A."/>
        </authorList>
    </citation>
    <scope>NUCLEOTIDE SEQUENCE [LARGE SCALE GENOMIC DNA]</scope>
    <source>
        <strain evidence="3 4">F1129D 143</strain>
    </source>
</reference>
<accession>A0A1V8YEW5</accession>
<dbReference type="InterPro" id="IPR036890">
    <property type="entry name" value="HATPase_C_sf"/>
</dbReference>
<feature type="transmembrane region" description="Helical" evidence="1">
    <location>
        <begin position="70"/>
        <end position="91"/>
    </location>
</feature>
<evidence type="ECO:0000313" key="4">
    <source>
        <dbReference type="Proteomes" id="UP000192477"/>
    </source>
</evidence>
<dbReference type="SUPFAM" id="SSF55874">
    <property type="entry name" value="ATPase domain of HSP90 chaperone/DNA topoisomerase II/histidine kinase"/>
    <property type="match status" value="1"/>
</dbReference>
<dbReference type="Gene3D" id="3.30.565.10">
    <property type="entry name" value="Histidine kinase-like ATPase, C-terminal domain"/>
    <property type="match status" value="1"/>
</dbReference>
<proteinExistence type="predicted"/>
<feature type="transmembrane region" description="Helical" evidence="1">
    <location>
        <begin position="141"/>
        <end position="162"/>
    </location>
</feature>
<evidence type="ECO:0000256" key="1">
    <source>
        <dbReference type="SAM" id="Phobius"/>
    </source>
</evidence>
<organism evidence="3 4">
    <name type="scientific">Enterococcus villorum</name>
    <dbReference type="NCBI Taxonomy" id="112904"/>
    <lineage>
        <taxon>Bacteria</taxon>
        <taxon>Bacillati</taxon>
        <taxon>Bacillota</taxon>
        <taxon>Bacilli</taxon>
        <taxon>Lactobacillales</taxon>
        <taxon>Enterococcaceae</taxon>
        <taxon>Enterococcus</taxon>
    </lineage>
</organism>
<dbReference type="InterPro" id="IPR032834">
    <property type="entry name" value="NatK-like_C"/>
</dbReference>
<feature type="transmembrane region" description="Helical" evidence="1">
    <location>
        <begin position="6"/>
        <end position="22"/>
    </location>
</feature>
<keyword evidence="1" id="KW-0472">Membrane</keyword>
<dbReference type="PANTHER" id="PTHR40448">
    <property type="entry name" value="TWO-COMPONENT SENSOR HISTIDINE KINASE"/>
    <property type="match status" value="1"/>
</dbReference>
<dbReference type="GO" id="GO:0042802">
    <property type="term" value="F:identical protein binding"/>
    <property type="evidence" value="ECO:0007669"/>
    <property type="project" value="TreeGrafter"/>
</dbReference>